<evidence type="ECO:0000256" key="5">
    <source>
        <dbReference type="ARBA" id="ARBA00022723"/>
    </source>
</evidence>
<dbReference type="AlphaFoldDB" id="A0A5J9TX31"/>
<feature type="domain" description="DDE Tnp4" evidence="8">
    <location>
        <begin position="44"/>
        <end position="108"/>
    </location>
</feature>
<protein>
    <recommendedName>
        <fullName evidence="8">DDE Tnp4 domain-containing protein</fullName>
    </recommendedName>
</protein>
<keyword evidence="10" id="KW-1185">Reference proteome</keyword>
<dbReference type="GO" id="GO:0046872">
    <property type="term" value="F:metal ion binding"/>
    <property type="evidence" value="ECO:0007669"/>
    <property type="project" value="UniProtKB-KW"/>
</dbReference>
<name>A0A5J9TX31_9POAL</name>
<sequence>MAHVAEVMFQFGKKVICPKDPTYSTVSPKVAKWTPFFDGCIGALDGTHIEIRANKDSREDMRNRKGWTSFNVLAVVDHEMRFTFVGSGMSGACHDMHVLRESQTKSNFPAPPPVGRASLLPVASQKKNHNEVIGLVGGSLDVAVEARYDFASTHPWPWA</sequence>
<dbReference type="InterPro" id="IPR027806">
    <property type="entry name" value="HARBI1_dom"/>
</dbReference>
<dbReference type="Proteomes" id="UP000324897">
    <property type="component" value="Unassembled WGS sequence"/>
</dbReference>
<evidence type="ECO:0000256" key="1">
    <source>
        <dbReference type="ARBA" id="ARBA00001968"/>
    </source>
</evidence>
<evidence type="ECO:0000313" key="10">
    <source>
        <dbReference type="Proteomes" id="UP000324897"/>
    </source>
</evidence>
<comment type="caution">
    <text evidence="9">The sequence shown here is derived from an EMBL/GenBank/DDBJ whole genome shotgun (WGS) entry which is preliminary data.</text>
</comment>
<dbReference type="GO" id="GO:0004518">
    <property type="term" value="F:nuclease activity"/>
    <property type="evidence" value="ECO:0007669"/>
    <property type="project" value="UniProtKB-KW"/>
</dbReference>
<dbReference type="OrthoDB" id="636868at2759"/>
<keyword evidence="7" id="KW-0539">Nucleus</keyword>
<evidence type="ECO:0000259" key="8">
    <source>
        <dbReference type="Pfam" id="PF13359"/>
    </source>
</evidence>
<organism evidence="9 10">
    <name type="scientific">Eragrostis curvula</name>
    <name type="common">weeping love grass</name>
    <dbReference type="NCBI Taxonomy" id="38414"/>
    <lineage>
        <taxon>Eukaryota</taxon>
        <taxon>Viridiplantae</taxon>
        <taxon>Streptophyta</taxon>
        <taxon>Embryophyta</taxon>
        <taxon>Tracheophyta</taxon>
        <taxon>Spermatophyta</taxon>
        <taxon>Magnoliopsida</taxon>
        <taxon>Liliopsida</taxon>
        <taxon>Poales</taxon>
        <taxon>Poaceae</taxon>
        <taxon>PACMAD clade</taxon>
        <taxon>Chloridoideae</taxon>
        <taxon>Eragrostideae</taxon>
        <taxon>Eragrostidinae</taxon>
        <taxon>Eragrostis</taxon>
    </lineage>
</organism>
<comment type="similarity">
    <text evidence="3">Belongs to the HARBI1 family.</text>
</comment>
<dbReference type="Gramene" id="TVU15855">
    <property type="protein sequence ID" value="TVU15855"/>
    <property type="gene ID" value="EJB05_39396"/>
</dbReference>
<dbReference type="InterPro" id="IPR045249">
    <property type="entry name" value="HARBI1-like"/>
</dbReference>
<dbReference type="GO" id="GO:0005634">
    <property type="term" value="C:nucleus"/>
    <property type="evidence" value="ECO:0007669"/>
    <property type="project" value="UniProtKB-SubCell"/>
</dbReference>
<proteinExistence type="inferred from homology"/>
<keyword evidence="6" id="KW-0378">Hydrolase</keyword>
<evidence type="ECO:0000256" key="4">
    <source>
        <dbReference type="ARBA" id="ARBA00022722"/>
    </source>
</evidence>
<keyword evidence="5" id="KW-0479">Metal-binding</keyword>
<dbReference type="GO" id="GO:0016787">
    <property type="term" value="F:hydrolase activity"/>
    <property type="evidence" value="ECO:0007669"/>
    <property type="project" value="UniProtKB-KW"/>
</dbReference>
<evidence type="ECO:0000313" key="9">
    <source>
        <dbReference type="EMBL" id="TVU15855.1"/>
    </source>
</evidence>
<comment type="cofactor">
    <cofactor evidence="1">
        <name>a divalent metal cation</name>
        <dbReference type="ChEBI" id="CHEBI:60240"/>
    </cofactor>
</comment>
<evidence type="ECO:0000256" key="3">
    <source>
        <dbReference type="ARBA" id="ARBA00006958"/>
    </source>
</evidence>
<reference evidence="9 10" key="1">
    <citation type="journal article" date="2019" name="Sci. Rep.">
        <title>A high-quality genome of Eragrostis curvula grass provides insights into Poaceae evolution and supports new strategies to enhance forage quality.</title>
        <authorList>
            <person name="Carballo J."/>
            <person name="Santos B.A.C.M."/>
            <person name="Zappacosta D."/>
            <person name="Garbus I."/>
            <person name="Selva J.P."/>
            <person name="Gallo C.A."/>
            <person name="Diaz A."/>
            <person name="Albertini E."/>
            <person name="Caccamo M."/>
            <person name="Echenique V."/>
        </authorList>
    </citation>
    <scope>NUCLEOTIDE SEQUENCE [LARGE SCALE GENOMIC DNA]</scope>
    <source>
        <strain evidence="10">cv. Victoria</strain>
        <tissue evidence="9">Leaf</tissue>
    </source>
</reference>
<dbReference type="EMBL" id="RWGY01000031">
    <property type="protein sequence ID" value="TVU15855.1"/>
    <property type="molecule type" value="Genomic_DNA"/>
</dbReference>
<accession>A0A5J9TX31</accession>
<comment type="subcellular location">
    <subcellularLocation>
        <location evidence="2">Nucleus</location>
    </subcellularLocation>
</comment>
<dbReference type="PANTHER" id="PTHR22930">
    <property type="match status" value="1"/>
</dbReference>
<dbReference type="PANTHER" id="PTHR22930:SF280">
    <property type="entry name" value="OS11G0202600 PROTEIN"/>
    <property type="match status" value="1"/>
</dbReference>
<dbReference type="Pfam" id="PF13359">
    <property type="entry name" value="DDE_Tnp_4"/>
    <property type="match status" value="1"/>
</dbReference>
<keyword evidence="4" id="KW-0540">Nuclease</keyword>
<evidence type="ECO:0000256" key="6">
    <source>
        <dbReference type="ARBA" id="ARBA00022801"/>
    </source>
</evidence>
<gene>
    <name evidence="9" type="ORF">EJB05_39396</name>
</gene>
<evidence type="ECO:0000256" key="7">
    <source>
        <dbReference type="ARBA" id="ARBA00023242"/>
    </source>
</evidence>
<evidence type="ECO:0000256" key="2">
    <source>
        <dbReference type="ARBA" id="ARBA00004123"/>
    </source>
</evidence>